<dbReference type="EMBL" id="LR797213">
    <property type="protein sequence ID" value="CAB4194598.1"/>
    <property type="molecule type" value="Genomic_DNA"/>
</dbReference>
<feature type="region of interest" description="Disordered" evidence="1">
    <location>
        <begin position="85"/>
        <end position="112"/>
    </location>
</feature>
<name>A0A6J5RLL6_9CAUD</name>
<feature type="compositionally biased region" description="Low complexity" evidence="1">
    <location>
        <begin position="85"/>
        <end position="95"/>
    </location>
</feature>
<feature type="compositionally biased region" description="Polar residues" evidence="1">
    <location>
        <begin position="40"/>
        <end position="51"/>
    </location>
</feature>
<organism evidence="2">
    <name type="scientific">uncultured Caudovirales phage</name>
    <dbReference type="NCBI Taxonomy" id="2100421"/>
    <lineage>
        <taxon>Viruses</taxon>
        <taxon>Duplodnaviria</taxon>
        <taxon>Heunggongvirae</taxon>
        <taxon>Uroviricota</taxon>
        <taxon>Caudoviricetes</taxon>
        <taxon>Peduoviridae</taxon>
        <taxon>Maltschvirus</taxon>
        <taxon>Maltschvirus maltsch</taxon>
    </lineage>
</organism>
<feature type="compositionally biased region" description="Low complexity" evidence="1">
    <location>
        <begin position="30"/>
        <end position="39"/>
    </location>
</feature>
<evidence type="ECO:0008006" key="3">
    <source>
        <dbReference type="Google" id="ProtNLM"/>
    </source>
</evidence>
<protein>
    <recommendedName>
        <fullName evidence="3">Collagen triple helix repeat</fullName>
    </recommendedName>
</protein>
<evidence type="ECO:0000256" key="1">
    <source>
        <dbReference type="SAM" id="MobiDB-lite"/>
    </source>
</evidence>
<accession>A0A6J5RLL6</accession>
<feature type="region of interest" description="Disordered" evidence="1">
    <location>
        <begin position="23"/>
        <end position="51"/>
    </location>
</feature>
<evidence type="ECO:0000313" key="2">
    <source>
        <dbReference type="EMBL" id="CAB4194598.1"/>
    </source>
</evidence>
<gene>
    <name evidence="2" type="ORF">UFOVP1264_53</name>
</gene>
<proteinExistence type="predicted"/>
<sequence length="180" mass="17378">MANSTIRLTSGGTVQVRTGVLRGVGPAGPTGPTGSNGNTLRNGTTVPASTLGNPGDFYVNTTTSTIYGPATGSTGNIVWGSGSTLSGATGATGPTGPSGGPTGPTGATGATGSVGPAGFDVVASIPASPSTGQVYYLTTDNSLNVVDSSLVSRQLAQITVSTSAAPTTGSYPVGTVWLQI</sequence>
<reference evidence="2" key="1">
    <citation type="submission" date="2020-05" db="EMBL/GenBank/DDBJ databases">
        <authorList>
            <person name="Chiriac C."/>
            <person name="Salcher M."/>
            <person name="Ghai R."/>
            <person name="Kavagutti S V."/>
        </authorList>
    </citation>
    <scope>NUCLEOTIDE SEQUENCE</scope>
</reference>